<dbReference type="Pfam" id="PF23055">
    <property type="entry name" value="DUF7041"/>
    <property type="match status" value="1"/>
</dbReference>
<dbReference type="PANTHER" id="PTHR33327">
    <property type="entry name" value="ENDONUCLEASE"/>
    <property type="match status" value="1"/>
</dbReference>
<evidence type="ECO:0000256" key="1">
    <source>
        <dbReference type="SAM" id="MobiDB-lite"/>
    </source>
</evidence>
<reference evidence="3" key="1">
    <citation type="submission" date="2021-05" db="EMBL/GenBank/DDBJ databases">
        <authorList>
            <person name="Alioto T."/>
            <person name="Alioto T."/>
            <person name="Gomez Garrido J."/>
        </authorList>
    </citation>
    <scope>NUCLEOTIDE SEQUENCE</scope>
</reference>
<dbReference type="EMBL" id="HBUE01248465">
    <property type="protein sequence ID" value="CAG6553206.1"/>
    <property type="molecule type" value="Transcribed_RNA"/>
</dbReference>
<evidence type="ECO:0000313" key="3">
    <source>
        <dbReference type="EMBL" id="CAG6553206.1"/>
    </source>
</evidence>
<feature type="compositionally biased region" description="Basic residues" evidence="1">
    <location>
        <begin position="211"/>
        <end position="221"/>
    </location>
</feature>
<sequence>MSTENNAEVAATAAVSIKLPDFWKNDPVMWFAQAEAQFALGRVVNDETKYYHIIGKVDQTVICHISDLVVAPPADNKYAAVKERLISRFVLSAETRLERLLGSYELGDLRPTHLLAKMRELAIGLKVDDNLLKMLFIQRLPVNVRPILSCHDGTLDKLAEMADKMVGVTSSLTTAAVDDAAGPSGASGLQEQVDFLTAEVRRLTTSERTRNRSASRGRSSSKSRTGSQKEVCWYHRKYGRDAHQCREPCAFNSKN</sequence>
<dbReference type="InterPro" id="IPR055469">
    <property type="entry name" value="DUF7041"/>
</dbReference>
<proteinExistence type="predicted"/>
<feature type="region of interest" description="Disordered" evidence="1">
    <location>
        <begin position="204"/>
        <end position="226"/>
    </location>
</feature>
<evidence type="ECO:0000259" key="2">
    <source>
        <dbReference type="Pfam" id="PF23055"/>
    </source>
</evidence>
<dbReference type="AlphaFoldDB" id="A0A8D8N5T1"/>
<organism evidence="3">
    <name type="scientific">Culex pipiens</name>
    <name type="common">House mosquito</name>
    <dbReference type="NCBI Taxonomy" id="7175"/>
    <lineage>
        <taxon>Eukaryota</taxon>
        <taxon>Metazoa</taxon>
        <taxon>Ecdysozoa</taxon>
        <taxon>Arthropoda</taxon>
        <taxon>Hexapoda</taxon>
        <taxon>Insecta</taxon>
        <taxon>Pterygota</taxon>
        <taxon>Neoptera</taxon>
        <taxon>Endopterygota</taxon>
        <taxon>Diptera</taxon>
        <taxon>Nematocera</taxon>
        <taxon>Culicoidea</taxon>
        <taxon>Culicidae</taxon>
        <taxon>Culicinae</taxon>
        <taxon>Culicini</taxon>
        <taxon>Culex</taxon>
        <taxon>Culex</taxon>
    </lineage>
</organism>
<feature type="domain" description="DUF7041" evidence="2">
    <location>
        <begin position="19"/>
        <end position="101"/>
    </location>
</feature>
<dbReference type="EMBL" id="HBUE01355650">
    <property type="protein sequence ID" value="CAG6605540.1"/>
    <property type="molecule type" value="Transcribed_RNA"/>
</dbReference>
<protein>
    <submittedName>
        <fullName evidence="3">(northern house mosquito) hypothetical protein</fullName>
    </submittedName>
</protein>
<name>A0A8D8N5T1_CULPI</name>
<dbReference type="PANTHER" id="PTHR33327:SF3">
    <property type="entry name" value="RNA-DIRECTED DNA POLYMERASE"/>
    <property type="match status" value="1"/>
</dbReference>
<accession>A0A8D8N5T1</accession>